<gene>
    <name evidence="1" type="ORF">MSG28_003689</name>
</gene>
<organism evidence="1 2">
    <name type="scientific">Choristoneura fumiferana</name>
    <name type="common">Spruce budworm moth</name>
    <name type="synonym">Archips fumiferana</name>
    <dbReference type="NCBI Taxonomy" id="7141"/>
    <lineage>
        <taxon>Eukaryota</taxon>
        <taxon>Metazoa</taxon>
        <taxon>Ecdysozoa</taxon>
        <taxon>Arthropoda</taxon>
        <taxon>Hexapoda</taxon>
        <taxon>Insecta</taxon>
        <taxon>Pterygota</taxon>
        <taxon>Neoptera</taxon>
        <taxon>Endopterygota</taxon>
        <taxon>Lepidoptera</taxon>
        <taxon>Glossata</taxon>
        <taxon>Ditrysia</taxon>
        <taxon>Tortricoidea</taxon>
        <taxon>Tortricidae</taxon>
        <taxon>Tortricinae</taxon>
        <taxon>Choristoneura</taxon>
    </lineage>
</organism>
<accession>A0ACC0KGB7</accession>
<evidence type="ECO:0000313" key="1">
    <source>
        <dbReference type="EMBL" id="KAI8435370.1"/>
    </source>
</evidence>
<sequence length="276" mass="30697">MSVKVVIILYISEGSKMEALSDILQPYKDLVGTVAAIVTMGQMFSGTFMCYEIYKQSNTRGVPMMPFSGGLVMLRYRSTSKASAYCRENLLYCGSVVAARAVLSEDRGILNLKYGFILRDDTMIRVNFFGIAISIVYLMIYFNYTTEKVKAWAQLGICGAFSAAVIGYVQMEDPKLVEARFGTILTAFMFYLIASPLFGLKEIIANKSTEGLPFPMILSGSVVTFMWLLYGIILKNNFIVLQNIVAFLLCTAQLSLFVIYPSKPKGKEKSKAKKAD</sequence>
<name>A0ACC0KGB7_CHOFU</name>
<reference evidence="1 2" key="1">
    <citation type="journal article" date="2022" name="Genome Biol. Evol.">
        <title>The Spruce Budworm Genome: Reconstructing the Evolutionary History of Antifreeze Proteins.</title>
        <authorList>
            <person name="Beliveau C."/>
            <person name="Gagne P."/>
            <person name="Picq S."/>
            <person name="Vernygora O."/>
            <person name="Keeling C.I."/>
            <person name="Pinkney K."/>
            <person name="Doucet D."/>
            <person name="Wen F."/>
            <person name="Johnston J.S."/>
            <person name="Maaroufi H."/>
            <person name="Boyle B."/>
            <person name="Laroche J."/>
            <person name="Dewar K."/>
            <person name="Juretic N."/>
            <person name="Blackburn G."/>
            <person name="Nisole A."/>
            <person name="Brunet B."/>
            <person name="Brandao M."/>
            <person name="Lumley L."/>
            <person name="Duan J."/>
            <person name="Quan G."/>
            <person name="Lucarotti C.J."/>
            <person name="Roe A.D."/>
            <person name="Sperling F.A.H."/>
            <person name="Levesque R.C."/>
            <person name="Cusson M."/>
        </authorList>
    </citation>
    <scope>NUCLEOTIDE SEQUENCE [LARGE SCALE GENOMIC DNA]</scope>
    <source>
        <strain evidence="1">Glfc:IPQL:Cfum</strain>
    </source>
</reference>
<keyword evidence="2" id="KW-1185">Reference proteome</keyword>
<comment type="caution">
    <text evidence="1">The sequence shown here is derived from an EMBL/GenBank/DDBJ whole genome shotgun (WGS) entry which is preliminary data.</text>
</comment>
<proteinExistence type="predicted"/>
<evidence type="ECO:0000313" key="2">
    <source>
        <dbReference type="Proteomes" id="UP001064048"/>
    </source>
</evidence>
<protein>
    <submittedName>
        <fullName evidence="1">Uncharacterized protein</fullName>
    </submittedName>
</protein>
<dbReference type="EMBL" id="CM046105">
    <property type="protein sequence ID" value="KAI8435370.1"/>
    <property type="molecule type" value="Genomic_DNA"/>
</dbReference>
<dbReference type="Proteomes" id="UP001064048">
    <property type="component" value="Chromosome 5"/>
</dbReference>